<dbReference type="OrthoDB" id="2592022at2759"/>
<evidence type="ECO:0000313" key="1">
    <source>
        <dbReference type="EMBL" id="KAF5347986.1"/>
    </source>
</evidence>
<dbReference type="EMBL" id="JAACJO010000022">
    <property type="protein sequence ID" value="KAF5347986.1"/>
    <property type="molecule type" value="Genomic_DNA"/>
</dbReference>
<proteinExistence type="predicted"/>
<sequence>MYVEIPPAAVSVSGTLARLFTIQTSIHDLVQDLQREQAKKMLVVQQKVEGVTAGAFLEKKMQYDNSRPAPAPEHIEDVPPSSALSCEAVVEAAIPPLKP</sequence>
<keyword evidence="2" id="KW-1185">Reference proteome</keyword>
<comment type="caution">
    <text evidence="1">The sequence shown here is derived from an EMBL/GenBank/DDBJ whole genome shotgun (WGS) entry which is preliminary data.</text>
</comment>
<gene>
    <name evidence="1" type="ORF">D9756_010154</name>
</gene>
<accession>A0A8H5CVS0</accession>
<dbReference type="AlphaFoldDB" id="A0A8H5CVS0"/>
<protein>
    <submittedName>
        <fullName evidence="1">Uncharacterized protein</fullName>
    </submittedName>
</protein>
<organism evidence="1 2">
    <name type="scientific">Leucocoprinus leucothites</name>
    <dbReference type="NCBI Taxonomy" id="201217"/>
    <lineage>
        <taxon>Eukaryota</taxon>
        <taxon>Fungi</taxon>
        <taxon>Dikarya</taxon>
        <taxon>Basidiomycota</taxon>
        <taxon>Agaricomycotina</taxon>
        <taxon>Agaricomycetes</taxon>
        <taxon>Agaricomycetidae</taxon>
        <taxon>Agaricales</taxon>
        <taxon>Agaricineae</taxon>
        <taxon>Agaricaceae</taxon>
        <taxon>Leucocoprinus</taxon>
    </lineage>
</organism>
<reference evidence="1 2" key="1">
    <citation type="journal article" date="2020" name="ISME J.">
        <title>Uncovering the hidden diversity of litter-decomposition mechanisms in mushroom-forming fungi.</title>
        <authorList>
            <person name="Floudas D."/>
            <person name="Bentzer J."/>
            <person name="Ahren D."/>
            <person name="Johansson T."/>
            <person name="Persson P."/>
            <person name="Tunlid A."/>
        </authorList>
    </citation>
    <scope>NUCLEOTIDE SEQUENCE [LARGE SCALE GENOMIC DNA]</scope>
    <source>
        <strain evidence="1 2">CBS 146.42</strain>
    </source>
</reference>
<dbReference type="Proteomes" id="UP000559027">
    <property type="component" value="Unassembled WGS sequence"/>
</dbReference>
<name>A0A8H5CVS0_9AGAR</name>
<evidence type="ECO:0000313" key="2">
    <source>
        <dbReference type="Proteomes" id="UP000559027"/>
    </source>
</evidence>